<dbReference type="GO" id="GO:0005886">
    <property type="term" value="C:plasma membrane"/>
    <property type="evidence" value="ECO:0007669"/>
    <property type="project" value="TreeGrafter"/>
</dbReference>
<accession>A0AA35YGL9</accession>
<gene>
    <name evidence="7" type="ORF">LSALG_LOCUS13754</name>
</gene>
<dbReference type="GO" id="GO:0030246">
    <property type="term" value="F:carbohydrate binding"/>
    <property type="evidence" value="ECO:0007669"/>
    <property type="project" value="UniProtKB-KW"/>
</dbReference>
<dbReference type="Gene3D" id="1.10.510.10">
    <property type="entry name" value="Transferase(Phosphotransferase) domain 1"/>
    <property type="match status" value="1"/>
</dbReference>
<feature type="domain" description="Protein kinase" evidence="5">
    <location>
        <begin position="1"/>
        <end position="285"/>
    </location>
</feature>
<dbReference type="GO" id="GO:0004714">
    <property type="term" value="F:transmembrane receptor protein tyrosine kinase activity"/>
    <property type="evidence" value="ECO:0007669"/>
    <property type="project" value="InterPro"/>
</dbReference>
<proteinExistence type="inferred from homology"/>
<evidence type="ECO:0000313" key="8">
    <source>
        <dbReference type="Proteomes" id="UP001177003"/>
    </source>
</evidence>
<dbReference type="InterPro" id="IPR011009">
    <property type="entry name" value="Kinase-like_dom_sf"/>
</dbReference>
<comment type="similarity">
    <text evidence="1">Belongs to the jacalin lectin family.</text>
</comment>
<protein>
    <recommendedName>
        <fullName evidence="9">Protein kinase domain-containing protein</fullName>
    </recommendedName>
</protein>
<evidence type="ECO:0000256" key="2">
    <source>
        <dbReference type="ARBA" id="ARBA00008171"/>
    </source>
</evidence>
<reference evidence="7" key="1">
    <citation type="submission" date="2023-04" db="EMBL/GenBank/DDBJ databases">
        <authorList>
            <person name="Vijverberg K."/>
            <person name="Xiong W."/>
            <person name="Schranz E."/>
        </authorList>
    </citation>
    <scope>NUCLEOTIDE SEQUENCE</scope>
</reference>
<dbReference type="EMBL" id="OX465078">
    <property type="protein sequence ID" value="CAI9273623.1"/>
    <property type="molecule type" value="Genomic_DNA"/>
</dbReference>
<dbReference type="PROSITE" id="PS50011">
    <property type="entry name" value="PROTEIN_KINASE_DOM"/>
    <property type="match status" value="1"/>
</dbReference>
<dbReference type="SUPFAM" id="SSF51101">
    <property type="entry name" value="Mannose-binding lectins"/>
    <property type="match status" value="1"/>
</dbReference>
<dbReference type="PANTHER" id="PTHR27003">
    <property type="entry name" value="OS07G0166700 PROTEIN"/>
    <property type="match status" value="1"/>
</dbReference>
<dbReference type="InterPro" id="IPR008271">
    <property type="entry name" value="Ser/Thr_kinase_AS"/>
</dbReference>
<evidence type="ECO:0000256" key="1">
    <source>
        <dbReference type="ARBA" id="ARBA00006568"/>
    </source>
</evidence>
<evidence type="ECO:0000256" key="4">
    <source>
        <dbReference type="SAM" id="MobiDB-lite"/>
    </source>
</evidence>
<evidence type="ECO:0000259" key="6">
    <source>
        <dbReference type="PROSITE" id="PS51752"/>
    </source>
</evidence>
<feature type="domain" description="Jacalin-type lectin" evidence="6">
    <location>
        <begin position="294"/>
        <end position="444"/>
    </location>
</feature>
<dbReference type="PANTHER" id="PTHR27003:SF326">
    <property type="entry name" value="PROTEIN KINASE DOMAIN-CONTAINING PROTEIN"/>
    <property type="match status" value="1"/>
</dbReference>
<feature type="region of interest" description="Disordered" evidence="4">
    <location>
        <begin position="1"/>
        <end position="33"/>
    </location>
</feature>
<evidence type="ECO:0000256" key="3">
    <source>
        <dbReference type="ARBA" id="ARBA00022734"/>
    </source>
</evidence>
<dbReference type="Gene3D" id="3.40.50.300">
    <property type="entry name" value="P-loop containing nucleotide triphosphate hydrolases"/>
    <property type="match status" value="1"/>
</dbReference>
<dbReference type="SUPFAM" id="SSF56112">
    <property type="entry name" value="Protein kinase-like (PK-like)"/>
    <property type="match status" value="1"/>
</dbReference>
<dbReference type="InterPro" id="IPR000719">
    <property type="entry name" value="Prot_kinase_dom"/>
</dbReference>
<dbReference type="Pfam" id="PF07714">
    <property type="entry name" value="PK_Tyr_Ser-Thr"/>
    <property type="match status" value="1"/>
</dbReference>
<dbReference type="Proteomes" id="UP001177003">
    <property type="component" value="Chromosome 2"/>
</dbReference>
<dbReference type="Gene3D" id="3.30.200.20">
    <property type="entry name" value="Phosphorylase Kinase, domain 1"/>
    <property type="match status" value="1"/>
</dbReference>
<sequence>MVLLKTSNRPPNKGQLPVSASASATATRSTRPSTTVAVKRLDVKGGQGQNEFLMEIFMLSSYKHENLVSLVGFCEEGDEKIIIYEHEGRGSLDKYLATDHLTWVQRLLICLGAARGLNYLHTGVGEGHRVLHRDIKSSNVLLDDNWEAKISDFGLSKIGPTNQEFTFLVTNAAGTFGYVDPLYVSTGVLTKESDVYSFGVILFEILCGRLAMIGKYDDERRFLSHLAQLRYEEGKLDEIIFPGILKQIKPDSLRVFSRIANQCLKIDRKKRPTMAMVIEQLQISLEFQIGCRKIVRIGLWGSSTGGSPWSLQLDSNQKLRKITIDHEDWLYSIGFTTQDFSGTLDSSQRHGGSGGPSGGRISEVNFDVDEEITEILGTVGKTTGRYANYIVISSLCFKTTKKTCGPFGNETGTRFSVPWDEAVFLYLYTLYPFPLEALTATSSIEPHRLESRFSPVGFWSICASTQYSFASLDCFYGYKQLQYRCLKKTVQIIKLQICFHGSGYSYGYLLLFSCAHQKLQEEAKSVGHQRNVWLTNLLVCCCEDDERLPVADGLTLTKGKKSLMLHIFLGSSSNIISTIERQNSVLPLVVTMLWTSLLVVEHLMLPVVAHIAFARIYYIQMTFRCPFCEEQDRNPGTKKRSQVYSEVLSLIELCRVQLKAIQLTGEPNFSKIATSFSRPPHIFVSTPACVQRCLSSVNQAHLLFTYGYEKNLKDLKTHIPKRCDDVESLKKLYLQNLYILTLPEVGDGKDEIVPKNVQQFWLDLVQKKVLIFTNTIDTSFRLKLYLDQFGIKSAVLNAELPVNSRLHILEKTYLLVR</sequence>
<dbReference type="Pfam" id="PF01419">
    <property type="entry name" value="Jacalin"/>
    <property type="match status" value="1"/>
</dbReference>
<keyword evidence="8" id="KW-1185">Reference proteome</keyword>
<dbReference type="InterPro" id="IPR036404">
    <property type="entry name" value="Jacalin-like_lectin_dom_sf"/>
</dbReference>
<dbReference type="InterPro" id="IPR027417">
    <property type="entry name" value="P-loop_NTPase"/>
</dbReference>
<dbReference type="Gene3D" id="2.100.10.30">
    <property type="entry name" value="Jacalin-like lectin domain"/>
    <property type="match status" value="1"/>
</dbReference>
<dbReference type="SMART" id="SM00220">
    <property type="entry name" value="S_TKc"/>
    <property type="match status" value="1"/>
</dbReference>
<name>A0AA35YGL9_LACSI</name>
<keyword evidence="3" id="KW-0430">Lectin</keyword>
<feature type="compositionally biased region" description="Low complexity" evidence="4">
    <location>
        <begin position="17"/>
        <end position="33"/>
    </location>
</feature>
<dbReference type="InterPro" id="IPR045272">
    <property type="entry name" value="ANXUR1/2-like"/>
</dbReference>
<dbReference type="InterPro" id="IPR001229">
    <property type="entry name" value="Jacalin-like_lectin_dom"/>
</dbReference>
<dbReference type="GO" id="GO:0009506">
    <property type="term" value="C:plasmodesma"/>
    <property type="evidence" value="ECO:0007669"/>
    <property type="project" value="TreeGrafter"/>
</dbReference>
<dbReference type="InterPro" id="IPR001245">
    <property type="entry name" value="Ser-Thr/Tyr_kinase_cat_dom"/>
</dbReference>
<dbReference type="SUPFAM" id="SSF52540">
    <property type="entry name" value="P-loop containing nucleoside triphosphate hydrolases"/>
    <property type="match status" value="1"/>
</dbReference>
<dbReference type="PROSITE" id="PS51752">
    <property type="entry name" value="JACALIN_LECTIN"/>
    <property type="match status" value="1"/>
</dbReference>
<evidence type="ECO:0008006" key="9">
    <source>
        <dbReference type="Google" id="ProtNLM"/>
    </source>
</evidence>
<evidence type="ECO:0000313" key="7">
    <source>
        <dbReference type="EMBL" id="CAI9273623.1"/>
    </source>
</evidence>
<dbReference type="AlphaFoldDB" id="A0AA35YGL9"/>
<feature type="compositionally biased region" description="Polar residues" evidence="4">
    <location>
        <begin position="1"/>
        <end position="10"/>
    </location>
</feature>
<comment type="similarity">
    <text evidence="2">Belongs to the protein kinase superfamily. TKL Ser/Thr protein kinase family. ROCO subfamily.</text>
</comment>
<dbReference type="PROSITE" id="PS00108">
    <property type="entry name" value="PROTEIN_KINASE_ST"/>
    <property type="match status" value="1"/>
</dbReference>
<dbReference type="GO" id="GO:0005524">
    <property type="term" value="F:ATP binding"/>
    <property type="evidence" value="ECO:0007669"/>
    <property type="project" value="InterPro"/>
</dbReference>
<organism evidence="7 8">
    <name type="scientific">Lactuca saligna</name>
    <name type="common">Willowleaf lettuce</name>
    <dbReference type="NCBI Taxonomy" id="75948"/>
    <lineage>
        <taxon>Eukaryota</taxon>
        <taxon>Viridiplantae</taxon>
        <taxon>Streptophyta</taxon>
        <taxon>Embryophyta</taxon>
        <taxon>Tracheophyta</taxon>
        <taxon>Spermatophyta</taxon>
        <taxon>Magnoliopsida</taxon>
        <taxon>eudicotyledons</taxon>
        <taxon>Gunneridae</taxon>
        <taxon>Pentapetalae</taxon>
        <taxon>asterids</taxon>
        <taxon>campanulids</taxon>
        <taxon>Asterales</taxon>
        <taxon>Asteraceae</taxon>
        <taxon>Cichorioideae</taxon>
        <taxon>Cichorieae</taxon>
        <taxon>Lactucinae</taxon>
        <taxon>Lactuca</taxon>
    </lineage>
</organism>
<evidence type="ECO:0000259" key="5">
    <source>
        <dbReference type="PROSITE" id="PS50011"/>
    </source>
</evidence>